<dbReference type="InterPro" id="IPR050832">
    <property type="entry name" value="Bact_Acetyltransf"/>
</dbReference>
<evidence type="ECO:0000256" key="2">
    <source>
        <dbReference type="ARBA" id="ARBA00023315"/>
    </source>
</evidence>
<dbReference type="RefSeq" id="WP_176817126.1">
    <property type="nucleotide sequence ID" value="NZ_FNGH01000001.1"/>
</dbReference>
<dbReference type="Gene3D" id="3.40.630.30">
    <property type="match status" value="1"/>
</dbReference>
<dbReference type="PROSITE" id="PS51186">
    <property type="entry name" value="GNAT"/>
    <property type="match status" value="1"/>
</dbReference>
<gene>
    <name evidence="4" type="ORF">SAMN05192555_101205</name>
</gene>
<organism evidence="4 5">
    <name type="scientific">Franzmannia pantelleriensis</name>
    <dbReference type="NCBI Taxonomy" id="48727"/>
    <lineage>
        <taxon>Bacteria</taxon>
        <taxon>Pseudomonadati</taxon>
        <taxon>Pseudomonadota</taxon>
        <taxon>Gammaproteobacteria</taxon>
        <taxon>Oceanospirillales</taxon>
        <taxon>Halomonadaceae</taxon>
        <taxon>Franzmannia</taxon>
    </lineage>
</organism>
<dbReference type="AlphaFoldDB" id="A0A1G9ERN8"/>
<dbReference type="CDD" id="cd04301">
    <property type="entry name" value="NAT_SF"/>
    <property type="match status" value="1"/>
</dbReference>
<evidence type="ECO:0000259" key="3">
    <source>
        <dbReference type="PROSITE" id="PS51186"/>
    </source>
</evidence>
<dbReference type="GO" id="GO:0016747">
    <property type="term" value="F:acyltransferase activity, transferring groups other than amino-acyl groups"/>
    <property type="evidence" value="ECO:0007669"/>
    <property type="project" value="InterPro"/>
</dbReference>
<accession>A0A1G9ERN8</accession>
<sequence length="143" mass="15978">MRDDLRELIRREGHRTGEELIQGVSMDAYLDKVLSLGEALVYLQGDRLGGALLGYCNAPDSGLAYVSLLIVAEDTRGQGIGGTLLEAFIWRSVYRGFSRVQLEVQASNHTAVSLYNKHGFFRIGENESRVLMQRNLPGRHLRS</sequence>
<dbReference type="SUPFAM" id="SSF55729">
    <property type="entry name" value="Acyl-CoA N-acyltransferases (Nat)"/>
    <property type="match status" value="1"/>
</dbReference>
<keyword evidence="2" id="KW-0012">Acyltransferase</keyword>
<dbReference type="EMBL" id="FNGH01000001">
    <property type="protein sequence ID" value="SDK78806.1"/>
    <property type="molecule type" value="Genomic_DNA"/>
</dbReference>
<evidence type="ECO:0000313" key="5">
    <source>
        <dbReference type="Proteomes" id="UP000199107"/>
    </source>
</evidence>
<protein>
    <submittedName>
        <fullName evidence="4">Acetyltransferase (GNAT) family protein</fullName>
    </submittedName>
</protein>
<evidence type="ECO:0000256" key="1">
    <source>
        <dbReference type="ARBA" id="ARBA00022679"/>
    </source>
</evidence>
<reference evidence="5" key="1">
    <citation type="submission" date="2016-10" db="EMBL/GenBank/DDBJ databases">
        <authorList>
            <person name="Varghese N."/>
            <person name="Submissions S."/>
        </authorList>
    </citation>
    <scope>NUCLEOTIDE SEQUENCE [LARGE SCALE GENOMIC DNA]</scope>
    <source>
        <strain evidence="5">AAP</strain>
    </source>
</reference>
<keyword evidence="5" id="KW-1185">Reference proteome</keyword>
<keyword evidence="1 4" id="KW-0808">Transferase</keyword>
<name>A0A1G9ERN8_9GAMM</name>
<evidence type="ECO:0000313" key="4">
    <source>
        <dbReference type="EMBL" id="SDK78806.1"/>
    </source>
</evidence>
<dbReference type="STRING" id="48727.SAMN05192555_101205"/>
<dbReference type="Pfam" id="PF00583">
    <property type="entry name" value="Acetyltransf_1"/>
    <property type="match status" value="1"/>
</dbReference>
<dbReference type="PANTHER" id="PTHR43877">
    <property type="entry name" value="AMINOALKYLPHOSPHONATE N-ACETYLTRANSFERASE-RELATED-RELATED"/>
    <property type="match status" value="1"/>
</dbReference>
<dbReference type="InterPro" id="IPR000182">
    <property type="entry name" value="GNAT_dom"/>
</dbReference>
<dbReference type="PANTHER" id="PTHR43877:SF2">
    <property type="entry name" value="AMINOALKYLPHOSPHONATE N-ACETYLTRANSFERASE-RELATED"/>
    <property type="match status" value="1"/>
</dbReference>
<proteinExistence type="predicted"/>
<feature type="domain" description="N-acetyltransferase" evidence="3">
    <location>
        <begin position="1"/>
        <end position="137"/>
    </location>
</feature>
<dbReference type="Proteomes" id="UP000199107">
    <property type="component" value="Unassembled WGS sequence"/>
</dbReference>
<dbReference type="InterPro" id="IPR016181">
    <property type="entry name" value="Acyl_CoA_acyltransferase"/>
</dbReference>